<sequence length="312" mass="35218">MLAIILTICAFINVPLFVAAINFTTRLTTYNDTIVRNLFYPLSAAAYGNTPGKCFRELFKSGQVVQTSKVQCVPGNKTHECFGYVAYAPQEKIIVLGFRGSKSSSQIEEEKRWTKSKTLVKFPFGGYVNPYFYKAFTNLMKGGLDRALQEITKKYRNAALWITGHSLGGSMAALAAGHIVQNNYVKPKDITLVTFGQPRTGDALFAKNMDKTIINSWRVNHKHDIVPNIIPVNLHNFVYQHHNREIWYNNDMKPGQSYTVCRPGDDLYCIRSVDPKLLNWVDHVTYFGKAAGFATAGCSKKFYNVRLYLLGQ</sequence>
<proteinExistence type="predicted"/>
<reference evidence="2" key="1">
    <citation type="journal article" date="2013" name="Genetics">
        <title>The draft genome and transcriptome of Panagrellus redivivus are shaped by the harsh demands of a free-living lifestyle.</title>
        <authorList>
            <person name="Srinivasan J."/>
            <person name="Dillman A.R."/>
            <person name="Macchietto M.G."/>
            <person name="Heikkinen L."/>
            <person name="Lakso M."/>
            <person name="Fracchia K.M."/>
            <person name="Antoshechkin I."/>
            <person name="Mortazavi A."/>
            <person name="Wong G."/>
            <person name="Sternberg P.W."/>
        </authorList>
    </citation>
    <scope>NUCLEOTIDE SEQUENCE [LARGE SCALE GENOMIC DNA]</scope>
    <source>
        <strain evidence="2">MT8872</strain>
    </source>
</reference>
<accession>A0A7E4VYN5</accession>
<evidence type="ECO:0000259" key="1">
    <source>
        <dbReference type="Pfam" id="PF01764"/>
    </source>
</evidence>
<dbReference type="AlphaFoldDB" id="A0A7E4VYN5"/>
<evidence type="ECO:0000313" key="2">
    <source>
        <dbReference type="Proteomes" id="UP000492821"/>
    </source>
</evidence>
<protein>
    <submittedName>
        <fullName evidence="3">Lipase_3 domain-containing protein</fullName>
    </submittedName>
</protein>
<evidence type="ECO:0000313" key="3">
    <source>
        <dbReference type="WBParaSite" id="Pan_g4788.t1"/>
    </source>
</evidence>
<dbReference type="InterPro" id="IPR029058">
    <property type="entry name" value="AB_hydrolase_fold"/>
</dbReference>
<dbReference type="GO" id="GO:0006629">
    <property type="term" value="P:lipid metabolic process"/>
    <property type="evidence" value="ECO:0007669"/>
    <property type="project" value="InterPro"/>
</dbReference>
<dbReference type="Pfam" id="PF01764">
    <property type="entry name" value="Lipase_3"/>
    <property type="match status" value="1"/>
</dbReference>
<reference evidence="3" key="2">
    <citation type="submission" date="2020-10" db="UniProtKB">
        <authorList>
            <consortium name="WormBaseParasite"/>
        </authorList>
    </citation>
    <scope>IDENTIFICATION</scope>
</reference>
<dbReference type="SUPFAM" id="SSF53474">
    <property type="entry name" value="alpha/beta-Hydrolases"/>
    <property type="match status" value="1"/>
</dbReference>
<dbReference type="WBParaSite" id="Pan_g4788.t1">
    <property type="protein sequence ID" value="Pan_g4788.t1"/>
    <property type="gene ID" value="Pan_g4788"/>
</dbReference>
<keyword evidence="2" id="KW-1185">Reference proteome</keyword>
<dbReference type="CDD" id="cd00519">
    <property type="entry name" value="Lipase_3"/>
    <property type="match status" value="1"/>
</dbReference>
<organism evidence="2 3">
    <name type="scientific">Panagrellus redivivus</name>
    <name type="common">Microworm</name>
    <dbReference type="NCBI Taxonomy" id="6233"/>
    <lineage>
        <taxon>Eukaryota</taxon>
        <taxon>Metazoa</taxon>
        <taxon>Ecdysozoa</taxon>
        <taxon>Nematoda</taxon>
        <taxon>Chromadorea</taxon>
        <taxon>Rhabditida</taxon>
        <taxon>Tylenchina</taxon>
        <taxon>Panagrolaimomorpha</taxon>
        <taxon>Panagrolaimoidea</taxon>
        <taxon>Panagrolaimidae</taxon>
        <taxon>Panagrellus</taxon>
    </lineage>
</organism>
<name>A0A7E4VYN5_PANRE</name>
<dbReference type="Proteomes" id="UP000492821">
    <property type="component" value="Unassembled WGS sequence"/>
</dbReference>
<dbReference type="PANTHER" id="PTHR45908">
    <property type="entry name" value="PROTEIN CBG11750-RELATED"/>
    <property type="match status" value="1"/>
</dbReference>
<dbReference type="InterPro" id="IPR002921">
    <property type="entry name" value="Fungal_lipase-type"/>
</dbReference>
<dbReference type="Gene3D" id="3.40.50.1820">
    <property type="entry name" value="alpha/beta hydrolase"/>
    <property type="match status" value="1"/>
</dbReference>
<feature type="domain" description="Fungal lipase-type" evidence="1">
    <location>
        <begin position="95"/>
        <end position="232"/>
    </location>
</feature>